<dbReference type="PANTHER" id="PTHR43884:SF12">
    <property type="entry name" value="ISOVALERYL-COA DEHYDROGENASE, MITOCHONDRIAL-RELATED"/>
    <property type="match status" value="1"/>
</dbReference>
<dbReference type="OrthoDB" id="435240at2759"/>
<keyword evidence="5" id="KW-0560">Oxidoreductase</keyword>
<feature type="domain" description="Acyl-CoA oxidase/dehydrogenase middle" evidence="7">
    <location>
        <begin position="162"/>
        <end position="257"/>
    </location>
</feature>
<comment type="cofactor">
    <cofactor evidence="1 5">
        <name>FAD</name>
        <dbReference type="ChEBI" id="CHEBI:57692"/>
    </cofactor>
</comment>
<evidence type="ECO:0000256" key="2">
    <source>
        <dbReference type="ARBA" id="ARBA00009347"/>
    </source>
</evidence>
<dbReference type="Pfam" id="PF02770">
    <property type="entry name" value="Acyl-CoA_dh_M"/>
    <property type="match status" value="1"/>
</dbReference>
<name>A0A8H4Q8F4_9HYPO</name>
<dbReference type="InterPro" id="IPR036250">
    <property type="entry name" value="AcylCo_DH-like_C"/>
</dbReference>
<dbReference type="SUPFAM" id="SSF56645">
    <property type="entry name" value="Acyl-CoA dehydrogenase NM domain-like"/>
    <property type="match status" value="1"/>
</dbReference>
<dbReference type="PANTHER" id="PTHR43884">
    <property type="entry name" value="ACYL-COA DEHYDROGENASE"/>
    <property type="match status" value="1"/>
</dbReference>
<dbReference type="InterPro" id="IPR009100">
    <property type="entry name" value="AcylCoA_DH/oxidase_NM_dom_sf"/>
</dbReference>
<dbReference type="InterPro" id="IPR037069">
    <property type="entry name" value="AcylCoA_DH/ox_N_sf"/>
</dbReference>
<evidence type="ECO:0000256" key="3">
    <source>
        <dbReference type="ARBA" id="ARBA00022630"/>
    </source>
</evidence>
<reference evidence="9 10" key="1">
    <citation type="journal article" date="2020" name="G3 (Bethesda)">
        <title>Genetic Underpinnings of Host Manipulation by Ophiocordyceps as Revealed by Comparative Transcriptomics.</title>
        <authorList>
            <person name="Will I."/>
            <person name="Das B."/>
            <person name="Trinh T."/>
            <person name="Brachmann A."/>
            <person name="Ohm R.A."/>
            <person name="de Bekker C."/>
        </authorList>
    </citation>
    <scope>NUCLEOTIDE SEQUENCE [LARGE SCALE GENOMIC DNA]</scope>
    <source>
        <strain evidence="9 10">EC05</strain>
    </source>
</reference>
<organism evidence="9 10">
    <name type="scientific">Ophiocordyceps camponoti-floridani</name>
    <dbReference type="NCBI Taxonomy" id="2030778"/>
    <lineage>
        <taxon>Eukaryota</taxon>
        <taxon>Fungi</taxon>
        <taxon>Dikarya</taxon>
        <taxon>Ascomycota</taxon>
        <taxon>Pezizomycotina</taxon>
        <taxon>Sordariomycetes</taxon>
        <taxon>Hypocreomycetidae</taxon>
        <taxon>Hypocreales</taxon>
        <taxon>Ophiocordycipitaceae</taxon>
        <taxon>Ophiocordyceps</taxon>
    </lineage>
</organism>
<keyword evidence="4 5" id="KW-0274">FAD</keyword>
<dbReference type="Pfam" id="PF02771">
    <property type="entry name" value="Acyl-CoA_dh_N"/>
    <property type="match status" value="1"/>
</dbReference>
<evidence type="ECO:0000313" key="10">
    <source>
        <dbReference type="Proteomes" id="UP000562929"/>
    </source>
</evidence>
<dbReference type="InterPro" id="IPR006091">
    <property type="entry name" value="Acyl-CoA_Oxase/DH_mid-dom"/>
</dbReference>
<evidence type="ECO:0000259" key="7">
    <source>
        <dbReference type="Pfam" id="PF02770"/>
    </source>
</evidence>
<dbReference type="Pfam" id="PF00441">
    <property type="entry name" value="Acyl-CoA_dh_1"/>
    <property type="match status" value="1"/>
</dbReference>
<dbReference type="Gene3D" id="1.20.140.10">
    <property type="entry name" value="Butyryl-CoA Dehydrogenase, subunit A, domain 3"/>
    <property type="match status" value="1"/>
</dbReference>
<gene>
    <name evidence="9" type="ORF">GQ602_003590</name>
</gene>
<accession>A0A8H4Q8F4</accession>
<dbReference type="Gene3D" id="1.10.540.10">
    <property type="entry name" value="Acyl-CoA dehydrogenase/oxidase, N-terminal domain"/>
    <property type="match status" value="1"/>
</dbReference>
<proteinExistence type="inferred from homology"/>
<evidence type="ECO:0000259" key="6">
    <source>
        <dbReference type="Pfam" id="PF00441"/>
    </source>
</evidence>
<dbReference type="GO" id="GO:0003995">
    <property type="term" value="F:acyl-CoA dehydrogenase activity"/>
    <property type="evidence" value="ECO:0007669"/>
    <property type="project" value="TreeGrafter"/>
</dbReference>
<evidence type="ECO:0000256" key="1">
    <source>
        <dbReference type="ARBA" id="ARBA00001974"/>
    </source>
</evidence>
<dbReference type="SUPFAM" id="SSF47203">
    <property type="entry name" value="Acyl-CoA dehydrogenase C-terminal domain-like"/>
    <property type="match status" value="1"/>
</dbReference>
<dbReference type="Proteomes" id="UP000562929">
    <property type="component" value="Unassembled WGS sequence"/>
</dbReference>
<dbReference type="InterPro" id="IPR046373">
    <property type="entry name" value="Acyl-CoA_Oxase/DH_mid-dom_sf"/>
</dbReference>
<dbReference type="GO" id="GO:0050660">
    <property type="term" value="F:flavin adenine dinucleotide binding"/>
    <property type="evidence" value="ECO:0007669"/>
    <property type="project" value="InterPro"/>
</dbReference>
<dbReference type="AlphaFoldDB" id="A0A8H4Q8F4"/>
<evidence type="ECO:0000256" key="4">
    <source>
        <dbReference type="ARBA" id="ARBA00022827"/>
    </source>
</evidence>
<evidence type="ECO:0000259" key="8">
    <source>
        <dbReference type="Pfam" id="PF02771"/>
    </source>
</evidence>
<sequence>MAWNMLMPRRLKPIKHVIVHLTSLRTSSSLTTPFLQDEADDDLTPSQQKVRHAIHRICTRFPDTYWHDQERHQRFPIEHVQALAEAGWLGICIPARYGGLGHGLSEAVVMMQTVAECGGGGMAAASSVHVNIFGLEPVIRVGTEAQKRRFLMPLAGGRETACFAVTEPDAGLDTLSLKSKAVKRGDGYLLSGEKVWISAARRADRMLVLVRTEHGADGLTLFYADLGTGISTGAVSMTEIPRMGRAAVDSNAIRFTDWAIPSGDVIGEPGKGFRTLLPSLNAERILLASEALGLGRAALRKAAQANRCRRGQSVQHSLADAWIRLEAARGAVAVAAARWDAGMGEGVRANAVKYLAAEAAFGAFGRWF</sequence>
<evidence type="ECO:0000256" key="5">
    <source>
        <dbReference type="RuleBase" id="RU362125"/>
    </source>
</evidence>
<protein>
    <submittedName>
        <fullName evidence="9">Acyl-CoA dehydrogenase</fullName>
    </submittedName>
</protein>
<dbReference type="Gene3D" id="2.40.110.10">
    <property type="entry name" value="Butyryl-CoA Dehydrogenase, subunit A, domain 2"/>
    <property type="match status" value="1"/>
</dbReference>
<keyword evidence="3 5" id="KW-0285">Flavoprotein</keyword>
<dbReference type="InterPro" id="IPR013786">
    <property type="entry name" value="AcylCoA_DH/ox_N"/>
</dbReference>
<dbReference type="EMBL" id="JAACLJ010000003">
    <property type="protein sequence ID" value="KAF4589701.1"/>
    <property type="molecule type" value="Genomic_DNA"/>
</dbReference>
<keyword evidence="10" id="KW-1185">Reference proteome</keyword>
<comment type="caution">
    <text evidence="9">The sequence shown here is derived from an EMBL/GenBank/DDBJ whole genome shotgun (WGS) entry which is preliminary data.</text>
</comment>
<dbReference type="InterPro" id="IPR009075">
    <property type="entry name" value="AcylCo_DH/oxidase_C"/>
</dbReference>
<comment type="similarity">
    <text evidence="2 5">Belongs to the acyl-CoA dehydrogenase family.</text>
</comment>
<evidence type="ECO:0000313" key="9">
    <source>
        <dbReference type="EMBL" id="KAF4589701.1"/>
    </source>
</evidence>
<feature type="domain" description="Acyl-CoA dehydrogenase/oxidase N-terminal" evidence="8">
    <location>
        <begin position="44"/>
        <end position="157"/>
    </location>
</feature>
<feature type="domain" description="Acyl-CoA dehydrogenase/oxidase C-terminal" evidence="6">
    <location>
        <begin position="270"/>
        <end position="361"/>
    </location>
</feature>